<organism evidence="1 2">
    <name type="scientific">Leucocoprinus leucothites</name>
    <dbReference type="NCBI Taxonomy" id="201217"/>
    <lineage>
        <taxon>Eukaryota</taxon>
        <taxon>Fungi</taxon>
        <taxon>Dikarya</taxon>
        <taxon>Basidiomycota</taxon>
        <taxon>Agaricomycotina</taxon>
        <taxon>Agaricomycetes</taxon>
        <taxon>Agaricomycetidae</taxon>
        <taxon>Agaricales</taxon>
        <taxon>Agaricineae</taxon>
        <taxon>Agaricaceae</taxon>
        <taxon>Leucocoprinus</taxon>
    </lineage>
</organism>
<protein>
    <submittedName>
        <fullName evidence="1">Uncharacterized protein</fullName>
    </submittedName>
</protein>
<name>A0A8H5FZ26_9AGAR</name>
<reference evidence="1 2" key="1">
    <citation type="journal article" date="2020" name="ISME J.">
        <title>Uncovering the hidden diversity of litter-decomposition mechanisms in mushroom-forming fungi.</title>
        <authorList>
            <person name="Floudas D."/>
            <person name="Bentzer J."/>
            <person name="Ahren D."/>
            <person name="Johansson T."/>
            <person name="Persson P."/>
            <person name="Tunlid A."/>
        </authorList>
    </citation>
    <scope>NUCLEOTIDE SEQUENCE [LARGE SCALE GENOMIC DNA]</scope>
    <source>
        <strain evidence="1 2">CBS 146.42</strain>
    </source>
</reference>
<evidence type="ECO:0000313" key="2">
    <source>
        <dbReference type="Proteomes" id="UP000559027"/>
    </source>
</evidence>
<evidence type="ECO:0000313" key="1">
    <source>
        <dbReference type="EMBL" id="KAF5353997.1"/>
    </source>
</evidence>
<sequence length="142" mass="15645">MFRLLNLNATLPTCQRVRPLSSPHIVGDTTVIASVAAGQKISCWHAEPLSSLLPKIHGIIAFLHHPLLKFLAAQPSSFYVQSLEIGQELRGRHAQQHLVHQPTSSLNVEGSSVSSCSIVPHILTYPRTRAGLWNSQFFYSAL</sequence>
<proteinExistence type="predicted"/>
<dbReference type="AlphaFoldDB" id="A0A8H5FZ26"/>
<dbReference type="EMBL" id="JAACJO010000009">
    <property type="protein sequence ID" value="KAF5353997.1"/>
    <property type="molecule type" value="Genomic_DNA"/>
</dbReference>
<gene>
    <name evidence="1" type="ORF">D9756_006981</name>
</gene>
<keyword evidence="2" id="KW-1185">Reference proteome</keyword>
<accession>A0A8H5FZ26</accession>
<dbReference type="Proteomes" id="UP000559027">
    <property type="component" value="Unassembled WGS sequence"/>
</dbReference>
<comment type="caution">
    <text evidence="1">The sequence shown here is derived from an EMBL/GenBank/DDBJ whole genome shotgun (WGS) entry which is preliminary data.</text>
</comment>